<dbReference type="STRING" id="1836467.BTR34_15365"/>
<protein>
    <submittedName>
        <fullName evidence="1">Uncharacterized protein</fullName>
    </submittedName>
</protein>
<dbReference type="KEGG" id="mart:BTR34_15365"/>
<dbReference type="Proteomes" id="UP000092164">
    <property type="component" value="Unassembled WGS sequence"/>
</dbReference>
<proteinExistence type="predicted"/>
<sequence>MLFNTSYLHKEYTKESVRVVGEAFSFSEMLKLGVIGSGRLIIKELITKLRPKNLQLIAINYSNIELRPKGIVVHSSPGLDRYSWIIPYYRLVNYNTQTFSIHSNGNFIKFSRNRNYLDNKKFIDKMSDFKNNFLNLTYYDS</sequence>
<evidence type="ECO:0000313" key="1">
    <source>
        <dbReference type="EMBL" id="OBR40833.1"/>
    </source>
</evidence>
<dbReference type="AlphaFoldDB" id="A0A1B7ZCH7"/>
<organism evidence="1 2">
    <name type="scientific">Maribacter hydrothermalis</name>
    <dbReference type="NCBI Taxonomy" id="1836467"/>
    <lineage>
        <taxon>Bacteria</taxon>
        <taxon>Pseudomonadati</taxon>
        <taxon>Bacteroidota</taxon>
        <taxon>Flavobacteriia</taxon>
        <taxon>Flavobacteriales</taxon>
        <taxon>Flavobacteriaceae</taxon>
        <taxon>Maribacter</taxon>
    </lineage>
</organism>
<reference evidence="2" key="1">
    <citation type="submission" date="2016-06" db="EMBL/GenBank/DDBJ databases">
        <authorList>
            <person name="Zhan P."/>
        </authorList>
    </citation>
    <scope>NUCLEOTIDE SEQUENCE [LARGE SCALE GENOMIC DNA]</scope>
    <source>
        <strain evidence="2">T28</strain>
    </source>
</reference>
<evidence type="ECO:0000313" key="2">
    <source>
        <dbReference type="Proteomes" id="UP000092164"/>
    </source>
</evidence>
<gene>
    <name evidence="1" type="ORF">A9200_14685</name>
</gene>
<accession>A0A1B7ZCH7</accession>
<keyword evidence="2" id="KW-1185">Reference proteome</keyword>
<dbReference type="OrthoDB" id="1436588at2"/>
<name>A0A1B7ZCH7_9FLAO</name>
<comment type="caution">
    <text evidence="1">The sequence shown here is derived from an EMBL/GenBank/DDBJ whole genome shotgun (WGS) entry which is preliminary data.</text>
</comment>
<dbReference type="EMBL" id="LZFP01000005">
    <property type="protein sequence ID" value="OBR40833.1"/>
    <property type="molecule type" value="Genomic_DNA"/>
</dbReference>
<dbReference type="RefSeq" id="WP_068483264.1">
    <property type="nucleotide sequence ID" value="NZ_CP018760.1"/>
</dbReference>